<dbReference type="AlphaFoldDB" id="A0A2P2Q9U1"/>
<reference evidence="1" key="1">
    <citation type="submission" date="2018-02" db="EMBL/GenBank/DDBJ databases">
        <title>Rhizophora mucronata_Transcriptome.</title>
        <authorList>
            <person name="Meera S.P."/>
            <person name="Sreeshan A."/>
            <person name="Augustine A."/>
        </authorList>
    </citation>
    <scope>NUCLEOTIDE SEQUENCE</scope>
    <source>
        <tissue evidence="1">Leaf</tissue>
    </source>
</reference>
<evidence type="ECO:0000313" key="1">
    <source>
        <dbReference type="EMBL" id="MBX63745.1"/>
    </source>
</evidence>
<sequence length="38" mass="4137">MAGIAQLMASLLQYLEPSPLSISPKSVLPPNYSKIQHL</sequence>
<dbReference type="EMBL" id="GGEC01083261">
    <property type="protein sequence ID" value="MBX63745.1"/>
    <property type="molecule type" value="Transcribed_RNA"/>
</dbReference>
<accession>A0A2P2Q9U1</accession>
<organism evidence="1">
    <name type="scientific">Rhizophora mucronata</name>
    <name type="common">Asiatic mangrove</name>
    <dbReference type="NCBI Taxonomy" id="61149"/>
    <lineage>
        <taxon>Eukaryota</taxon>
        <taxon>Viridiplantae</taxon>
        <taxon>Streptophyta</taxon>
        <taxon>Embryophyta</taxon>
        <taxon>Tracheophyta</taxon>
        <taxon>Spermatophyta</taxon>
        <taxon>Magnoliopsida</taxon>
        <taxon>eudicotyledons</taxon>
        <taxon>Gunneridae</taxon>
        <taxon>Pentapetalae</taxon>
        <taxon>rosids</taxon>
        <taxon>fabids</taxon>
        <taxon>Malpighiales</taxon>
        <taxon>Rhizophoraceae</taxon>
        <taxon>Rhizophora</taxon>
    </lineage>
</organism>
<protein>
    <submittedName>
        <fullName evidence="1">Uncharacterized protein</fullName>
    </submittedName>
</protein>
<proteinExistence type="predicted"/>
<name>A0A2P2Q9U1_RHIMU</name>